<feature type="transmembrane region" description="Helical" evidence="6">
    <location>
        <begin position="370"/>
        <end position="390"/>
    </location>
</feature>
<dbReference type="EMBL" id="FTOA01000002">
    <property type="protein sequence ID" value="SIS48698.1"/>
    <property type="molecule type" value="Genomic_DNA"/>
</dbReference>
<keyword evidence="2 6" id="KW-0812">Transmembrane</keyword>
<dbReference type="PANTHER" id="PTHR32234">
    <property type="entry name" value="THIOL:DISULFIDE INTERCHANGE PROTEIN DSBD"/>
    <property type="match status" value="1"/>
</dbReference>
<feature type="transmembrane region" description="Helical" evidence="6">
    <location>
        <begin position="324"/>
        <end position="349"/>
    </location>
</feature>
<feature type="transmembrane region" description="Helical" evidence="6">
    <location>
        <begin position="410"/>
        <end position="432"/>
    </location>
</feature>
<dbReference type="GO" id="GO:0045454">
    <property type="term" value="P:cell redox homeostasis"/>
    <property type="evidence" value="ECO:0007669"/>
    <property type="project" value="TreeGrafter"/>
</dbReference>
<dbReference type="SUPFAM" id="SSF52833">
    <property type="entry name" value="Thioredoxin-like"/>
    <property type="match status" value="1"/>
</dbReference>
<dbReference type="Pfam" id="PF13899">
    <property type="entry name" value="Thioredoxin_7"/>
    <property type="match status" value="1"/>
</dbReference>
<dbReference type="GO" id="GO:0015035">
    <property type="term" value="F:protein-disulfide reductase activity"/>
    <property type="evidence" value="ECO:0007669"/>
    <property type="project" value="TreeGrafter"/>
</dbReference>
<keyword evidence="3" id="KW-0201">Cytochrome c-type biogenesis</keyword>
<evidence type="ECO:0000313" key="11">
    <source>
        <dbReference type="Proteomes" id="UP000185678"/>
    </source>
</evidence>
<dbReference type="GO" id="GO:0017004">
    <property type="term" value="P:cytochrome complex assembly"/>
    <property type="evidence" value="ECO:0007669"/>
    <property type="project" value="UniProtKB-KW"/>
</dbReference>
<keyword evidence="5 6" id="KW-0472">Membrane</keyword>
<feature type="domain" description="Cytochrome C biogenesis protein transmembrane" evidence="8">
    <location>
        <begin position="328"/>
        <end position="541"/>
    </location>
</feature>
<dbReference type="AlphaFoldDB" id="A0A1N7JHC4"/>
<evidence type="ECO:0000256" key="1">
    <source>
        <dbReference type="ARBA" id="ARBA00004141"/>
    </source>
</evidence>
<comment type="subcellular location">
    <subcellularLocation>
        <location evidence="1">Membrane</location>
        <topology evidence="1">Multi-pass membrane protein</topology>
    </subcellularLocation>
</comment>
<gene>
    <name evidence="10" type="ORF">SAMN05421779_102267</name>
</gene>
<organism evidence="10 11">
    <name type="scientific">Insolitispirillum peregrinum</name>
    <dbReference type="NCBI Taxonomy" id="80876"/>
    <lineage>
        <taxon>Bacteria</taxon>
        <taxon>Pseudomonadati</taxon>
        <taxon>Pseudomonadota</taxon>
        <taxon>Alphaproteobacteria</taxon>
        <taxon>Rhodospirillales</taxon>
        <taxon>Novispirillaceae</taxon>
        <taxon>Insolitispirillum</taxon>
    </lineage>
</organism>
<feature type="transmembrane region" description="Helical" evidence="6">
    <location>
        <begin position="453"/>
        <end position="481"/>
    </location>
</feature>
<keyword evidence="11" id="KW-1185">Reference proteome</keyword>
<evidence type="ECO:0000256" key="2">
    <source>
        <dbReference type="ARBA" id="ARBA00022692"/>
    </source>
</evidence>
<sequence>MGTISIVLSGLFVMHLRFCLPSLFSACLLILALSLPSAWAASGEGPWTRTPQADVRLLAGQETPSADGHLSAGLEFRLQDGWKIYWRSPGDAGYPPALDWQASDNLAASPDISWPYPHRFEILGIQTLGYKQQVIFPLAVRVQDPSHPLTLRLAADYLICSTICVPGRAEVTLDVPAHQGSVTLTDAAHAIETFRAHVPPAVAAGAPLSGNGLTITDSVLETGADGTPRLALALTASPPLGPDADLYVEGQPAGDPTATLISGVPSLTRLEDGQRAIIRAPLTAPLPASLTITVGDGARGLEWTRAVPPTGALPDPIPTAETGLWLSMITIALLGGLVLNLMPCVLPVLSLKVLAFVGHHQQAGQPTPRTAFLASAAGIISAFLVLAVSLMALKSAGAAVGWGIQFQNPWFLAGMVVLVLLFAANLSGLFEIRLPGRISDLAGSAHSTRLSGHFMTGLFATLLATPCSAPFLGTAVGFALARGPLDILAIFVALGLGMAAPYLLIAAVPRLAACLPRPGRWMLTVKKVLAFALLGTAVWLGSVLWSILTPSDASDSGASRFVWQPFDTADIARQVATGKVVFVDVTADWCITCKVNKAAVVDRDPVATALAAPSVVAMRADWTRPNPAISAYLASFGRYGIPFNVVYGPKAPQGIALPELLTSQAVVDALTAASP</sequence>
<evidence type="ECO:0000256" key="4">
    <source>
        <dbReference type="ARBA" id="ARBA00022989"/>
    </source>
</evidence>
<keyword evidence="7" id="KW-0732">Signal</keyword>
<feature type="transmembrane region" description="Helical" evidence="6">
    <location>
        <begin position="487"/>
        <end position="508"/>
    </location>
</feature>
<dbReference type="InterPro" id="IPR035671">
    <property type="entry name" value="DsbD_gamma"/>
</dbReference>
<feature type="domain" description="Thiol:disulfide interchange protein DsbD N-terminal" evidence="9">
    <location>
        <begin position="58"/>
        <end position="173"/>
    </location>
</feature>
<evidence type="ECO:0000256" key="7">
    <source>
        <dbReference type="SAM" id="SignalP"/>
    </source>
</evidence>
<dbReference type="GO" id="GO:0016020">
    <property type="term" value="C:membrane"/>
    <property type="evidence" value="ECO:0007669"/>
    <property type="project" value="UniProtKB-SubCell"/>
</dbReference>
<feature type="chain" id="PRO_5012930096" evidence="7">
    <location>
        <begin position="41"/>
        <end position="675"/>
    </location>
</feature>
<keyword evidence="4 6" id="KW-1133">Transmembrane helix</keyword>
<dbReference type="Gene3D" id="3.40.30.10">
    <property type="entry name" value="Glutaredoxin"/>
    <property type="match status" value="1"/>
</dbReference>
<dbReference type="Proteomes" id="UP000185678">
    <property type="component" value="Unassembled WGS sequence"/>
</dbReference>
<dbReference type="InterPro" id="IPR036249">
    <property type="entry name" value="Thioredoxin-like_sf"/>
</dbReference>
<reference evidence="10 11" key="1">
    <citation type="submission" date="2017-01" db="EMBL/GenBank/DDBJ databases">
        <authorList>
            <person name="Mah S.A."/>
            <person name="Swanson W.J."/>
            <person name="Moy G.W."/>
            <person name="Vacquier V.D."/>
        </authorList>
    </citation>
    <scope>NUCLEOTIDE SEQUENCE [LARGE SCALE GENOMIC DNA]</scope>
    <source>
        <strain evidence="10 11">DSM 11589</strain>
    </source>
</reference>
<evidence type="ECO:0000259" key="9">
    <source>
        <dbReference type="Pfam" id="PF11412"/>
    </source>
</evidence>
<protein>
    <submittedName>
        <fullName evidence="10">Suppressor for copper-sensitivity B</fullName>
    </submittedName>
</protein>
<dbReference type="InterPro" id="IPR028250">
    <property type="entry name" value="DsbDN"/>
</dbReference>
<dbReference type="Pfam" id="PF02683">
    <property type="entry name" value="DsbD_TM"/>
    <property type="match status" value="1"/>
</dbReference>
<dbReference type="CDD" id="cd02953">
    <property type="entry name" value="DsbDgamma"/>
    <property type="match status" value="1"/>
</dbReference>
<evidence type="ECO:0000256" key="3">
    <source>
        <dbReference type="ARBA" id="ARBA00022748"/>
    </source>
</evidence>
<accession>A0A1N7JHC4</accession>
<proteinExistence type="predicted"/>
<dbReference type="Pfam" id="PF11412">
    <property type="entry name" value="DsbD_N"/>
    <property type="match status" value="1"/>
</dbReference>
<dbReference type="InterPro" id="IPR003834">
    <property type="entry name" value="Cyt_c_assmbl_TM_dom"/>
</dbReference>
<dbReference type="STRING" id="80876.SAMN05421779_102267"/>
<evidence type="ECO:0000256" key="5">
    <source>
        <dbReference type="ARBA" id="ARBA00023136"/>
    </source>
</evidence>
<dbReference type="PANTHER" id="PTHR32234:SF3">
    <property type="entry name" value="SUPPRESSION OF COPPER SENSITIVITY PROTEIN"/>
    <property type="match status" value="1"/>
</dbReference>
<evidence type="ECO:0000313" key="10">
    <source>
        <dbReference type="EMBL" id="SIS48698.1"/>
    </source>
</evidence>
<feature type="transmembrane region" description="Helical" evidence="6">
    <location>
        <begin position="528"/>
        <end position="548"/>
    </location>
</feature>
<evidence type="ECO:0000256" key="6">
    <source>
        <dbReference type="SAM" id="Phobius"/>
    </source>
</evidence>
<feature type="signal peptide" evidence="7">
    <location>
        <begin position="1"/>
        <end position="40"/>
    </location>
</feature>
<evidence type="ECO:0000259" key="8">
    <source>
        <dbReference type="Pfam" id="PF02683"/>
    </source>
</evidence>
<name>A0A1N7JHC4_9PROT</name>